<organism evidence="3 4">
    <name type="scientific">Arundinibacter roseus</name>
    <dbReference type="NCBI Taxonomy" id="2070510"/>
    <lineage>
        <taxon>Bacteria</taxon>
        <taxon>Pseudomonadati</taxon>
        <taxon>Bacteroidota</taxon>
        <taxon>Cytophagia</taxon>
        <taxon>Cytophagales</taxon>
        <taxon>Spirosomataceae</taxon>
        <taxon>Arundinibacter</taxon>
    </lineage>
</organism>
<evidence type="ECO:0000313" key="3">
    <source>
        <dbReference type="EMBL" id="TDB63971.1"/>
    </source>
</evidence>
<dbReference type="Gene3D" id="3.90.79.10">
    <property type="entry name" value="Nucleoside Triphosphate Pyrophosphohydrolase"/>
    <property type="match status" value="1"/>
</dbReference>
<sequence>MNSHFLPGISIDCVVFGFHGNQLKFLVTRIINSDLYALPGGFLHEDENLSDAAQRILFERTNLSNIYLEQFHVYGDKNRRSEETQRQILEGIRASPEAVAFLSQRFISIGYYALIDFTKAEPIADYLSASSEWRDLSDIPPLIFDHNQMVQKALETLRITLDHRDVGYNLLPPTFTMSELQALHETILGEKLVRSNFQRKMLSGGLLERIEKKMTGAAHKAPFLYRFRHDE</sequence>
<dbReference type="SUPFAM" id="SSF55811">
    <property type="entry name" value="Nudix"/>
    <property type="match status" value="1"/>
</dbReference>
<dbReference type="Gene3D" id="1.10.10.10">
    <property type="entry name" value="Winged helix-like DNA-binding domain superfamily/Winged helix DNA-binding domain"/>
    <property type="match status" value="1"/>
</dbReference>
<dbReference type="SUPFAM" id="SSF46785">
    <property type="entry name" value="Winged helix' DNA-binding domain"/>
    <property type="match status" value="1"/>
</dbReference>
<feature type="domain" description="NrtR DNA-binding winged helix" evidence="2">
    <location>
        <begin position="167"/>
        <end position="227"/>
    </location>
</feature>
<protein>
    <submittedName>
        <fullName evidence="3">NUDIX domain-containing protein</fullName>
    </submittedName>
</protein>
<dbReference type="Proteomes" id="UP000295706">
    <property type="component" value="Unassembled WGS sequence"/>
</dbReference>
<reference evidence="3 4" key="1">
    <citation type="submission" date="2019-02" db="EMBL/GenBank/DDBJ databases">
        <title>Arundinibacter roseus gen. nov., sp. nov., a new member of the family Cytophagaceae.</title>
        <authorList>
            <person name="Szuroczki S."/>
            <person name="Khayer B."/>
            <person name="Sproer C."/>
            <person name="Toumi M."/>
            <person name="Szabo A."/>
            <person name="Felfoldi T."/>
            <person name="Schumann P."/>
            <person name="Toth E."/>
        </authorList>
    </citation>
    <scope>NUCLEOTIDE SEQUENCE [LARGE SCALE GENOMIC DNA]</scope>
    <source>
        <strain evidence="3 4">DMA-k-7a</strain>
    </source>
</reference>
<dbReference type="PANTHER" id="PTHR43736">
    <property type="entry name" value="ADP-RIBOSE PYROPHOSPHATASE"/>
    <property type="match status" value="1"/>
</dbReference>
<comment type="caution">
    <text evidence="3">The sequence shown here is derived from an EMBL/GenBank/DDBJ whole genome shotgun (WGS) entry which is preliminary data.</text>
</comment>
<dbReference type="InterPro" id="IPR036390">
    <property type="entry name" value="WH_DNA-bd_sf"/>
</dbReference>
<gene>
    <name evidence="3" type="ORF">EZE20_13580</name>
</gene>
<dbReference type="Pfam" id="PF21906">
    <property type="entry name" value="WHD_NrtR"/>
    <property type="match status" value="1"/>
</dbReference>
<dbReference type="OrthoDB" id="9786141at2"/>
<evidence type="ECO:0000313" key="4">
    <source>
        <dbReference type="Proteomes" id="UP000295706"/>
    </source>
</evidence>
<dbReference type="InterPro" id="IPR015797">
    <property type="entry name" value="NUDIX_hydrolase-like_dom_sf"/>
</dbReference>
<proteinExistence type="predicted"/>
<keyword evidence="4" id="KW-1185">Reference proteome</keyword>
<name>A0A4R4KC06_9BACT</name>
<evidence type="ECO:0000259" key="2">
    <source>
        <dbReference type="Pfam" id="PF21906"/>
    </source>
</evidence>
<feature type="domain" description="Nudix hydrolase" evidence="1">
    <location>
        <begin position="9"/>
        <end position="80"/>
    </location>
</feature>
<dbReference type="RefSeq" id="WP_132118514.1">
    <property type="nucleotide sequence ID" value="NZ_SMJU01000008.1"/>
</dbReference>
<dbReference type="InterPro" id="IPR000086">
    <property type="entry name" value="NUDIX_hydrolase_dom"/>
</dbReference>
<evidence type="ECO:0000259" key="1">
    <source>
        <dbReference type="Pfam" id="PF00293"/>
    </source>
</evidence>
<dbReference type="InterPro" id="IPR036388">
    <property type="entry name" value="WH-like_DNA-bd_sf"/>
</dbReference>
<dbReference type="InterPro" id="IPR054105">
    <property type="entry name" value="WHD_NrtR"/>
</dbReference>
<accession>A0A4R4KC06</accession>
<dbReference type="EMBL" id="SMJU01000008">
    <property type="protein sequence ID" value="TDB63971.1"/>
    <property type="molecule type" value="Genomic_DNA"/>
</dbReference>
<dbReference type="CDD" id="cd18873">
    <property type="entry name" value="NUDIX_NadM_like"/>
    <property type="match status" value="1"/>
</dbReference>
<dbReference type="PANTHER" id="PTHR43736:SF4">
    <property type="entry name" value="SLR1690 PROTEIN"/>
    <property type="match status" value="1"/>
</dbReference>
<dbReference type="AlphaFoldDB" id="A0A4R4KC06"/>
<dbReference type="Pfam" id="PF00293">
    <property type="entry name" value="NUDIX"/>
    <property type="match status" value="1"/>
</dbReference>